<dbReference type="KEGG" id="ncs:NCAS_0E01260"/>
<comment type="subunit">
    <text evidence="3">Component of the GINS complex which is a heterotetramer of SLD5, PSF1, PSF2 and PSF3.</text>
</comment>
<dbReference type="OMA" id="IYKEGWR"/>
<dbReference type="FunCoup" id="G0VFD0">
    <property type="interactions" value="445"/>
</dbReference>
<evidence type="ECO:0000256" key="4">
    <source>
        <dbReference type="ARBA" id="ARBA00015140"/>
    </source>
</evidence>
<dbReference type="GO" id="GO:0000811">
    <property type="term" value="C:GINS complex"/>
    <property type="evidence" value="ECO:0007669"/>
    <property type="project" value="UniProtKB-UniRule"/>
</dbReference>
<keyword evidence="11" id="KW-1185">Reference proteome</keyword>
<evidence type="ECO:0000256" key="5">
    <source>
        <dbReference type="ARBA" id="ARBA00022705"/>
    </source>
</evidence>
<dbReference type="GeneID" id="96903828"/>
<dbReference type="GO" id="GO:0043596">
    <property type="term" value="C:nuclear replication fork"/>
    <property type="evidence" value="ECO:0007669"/>
    <property type="project" value="EnsemblFungi"/>
</dbReference>
<evidence type="ECO:0000256" key="7">
    <source>
        <dbReference type="RuleBase" id="RU367161"/>
    </source>
</evidence>
<dbReference type="InterPro" id="IPR036224">
    <property type="entry name" value="GINS_bundle-like_dom_sf"/>
</dbReference>
<dbReference type="STRING" id="1064592.G0VFD0"/>
<evidence type="ECO:0000259" key="9">
    <source>
        <dbReference type="Pfam" id="PF22466"/>
    </source>
</evidence>
<comment type="subcellular location">
    <subcellularLocation>
        <location evidence="1 7">Nucleus</location>
    </subcellularLocation>
</comment>
<dbReference type="InterPro" id="IPR055221">
    <property type="entry name" value="PSF3_N"/>
</dbReference>
<dbReference type="InterPro" id="IPR038437">
    <property type="entry name" value="GINS_Psf3_sf"/>
</dbReference>
<dbReference type="CDD" id="cd11713">
    <property type="entry name" value="GINS_A_psf3"/>
    <property type="match status" value="1"/>
</dbReference>
<dbReference type="GO" id="GO:1902975">
    <property type="term" value="P:mitotic DNA replication initiation"/>
    <property type="evidence" value="ECO:0007669"/>
    <property type="project" value="TreeGrafter"/>
</dbReference>
<evidence type="ECO:0000256" key="3">
    <source>
        <dbReference type="ARBA" id="ARBA00011352"/>
    </source>
</evidence>
<feature type="domain" description="DNA replication complex GINS protein PSF3 N-terminal" evidence="9">
    <location>
        <begin position="4"/>
        <end position="56"/>
    </location>
</feature>
<comment type="function">
    <text evidence="7">The GINS complex plays an essential role in the initiation of DNA replication.</text>
</comment>
<dbReference type="HOGENOM" id="CLU_081646_0_1_1"/>
<dbReference type="AlphaFoldDB" id="G0VFD0"/>
<dbReference type="Gene3D" id="1.20.58.2050">
    <property type="match status" value="1"/>
</dbReference>
<dbReference type="RefSeq" id="XP_003676556.1">
    <property type="nucleotide sequence ID" value="XM_003676508.1"/>
</dbReference>
<keyword evidence="5 7" id="KW-0235">DNA replication</keyword>
<name>G0VFD0_NAUCA</name>
<dbReference type="InterPro" id="IPR021151">
    <property type="entry name" value="GINS_A"/>
</dbReference>
<dbReference type="InParanoid" id="G0VFD0"/>
<dbReference type="GO" id="GO:0000727">
    <property type="term" value="P:double-strand break repair via break-induced replication"/>
    <property type="evidence" value="ECO:0007669"/>
    <property type="project" value="EnsemblFungi"/>
</dbReference>
<evidence type="ECO:0000256" key="1">
    <source>
        <dbReference type="ARBA" id="ARBA00004123"/>
    </source>
</evidence>
<evidence type="ECO:0000256" key="6">
    <source>
        <dbReference type="ARBA" id="ARBA00023242"/>
    </source>
</evidence>
<dbReference type="Proteomes" id="UP000001640">
    <property type="component" value="Chromosome 5"/>
</dbReference>
<dbReference type="SUPFAM" id="SSF158573">
    <property type="entry name" value="GINS helical bundle-like"/>
    <property type="match status" value="1"/>
</dbReference>
<dbReference type="InterPro" id="IPR010492">
    <property type="entry name" value="GINS_Psf3"/>
</dbReference>
<dbReference type="Pfam" id="PF05916">
    <property type="entry name" value="Sld5"/>
    <property type="match status" value="1"/>
</dbReference>
<dbReference type="SUPFAM" id="SSF160059">
    <property type="entry name" value="PriA/YqbF domain"/>
    <property type="match status" value="1"/>
</dbReference>
<dbReference type="CDD" id="cd21693">
    <property type="entry name" value="GINS_B_Psf3"/>
    <property type="match status" value="1"/>
</dbReference>
<reference evidence="10 11" key="1">
    <citation type="journal article" date="2011" name="Proc. Natl. Acad. Sci. U.S.A.">
        <title>Evolutionary erosion of yeast sex chromosomes by mating-type switching accidents.</title>
        <authorList>
            <person name="Gordon J.L."/>
            <person name="Armisen D."/>
            <person name="Proux-Wera E."/>
            <person name="Oheigeartaigh S.S."/>
            <person name="Byrne K.P."/>
            <person name="Wolfe K.H."/>
        </authorList>
    </citation>
    <scope>NUCLEOTIDE SEQUENCE [LARGE SCALE GENOMIC DNA]</scope>
    <source>
        <strain evidence="11">ATCC 76901 / BCRC 22586 / CBS 4309 / NBRC 1992 / NRRL Y-12630</strain>
    </source>
</reference>
<gene>
    <name evidence="10" type="primary">NCAS0E01260</name>
    <name evidence="10" type="ordered locus">NCAS_0E01260</name>
</gene>
<dbReference type="OrthoDB" id="10251744at2759"/>
<evidence type="ECO:0000259" key="8">
    <source>
        <dbReference type="Pfam" id="PF05916"/>
    </source>
</evidence>
<protein>
    <recommendedName>
        <fullName evidence="4 7">DNA replication complex GINS protein PSF3</fullName>
    </recommendedName>
</protein>
<feature type="domain" description="GINS subunit" evidence="8">
    <location>
        <begin position="84"/>
        <end position="201"/>
    </location>
</feature>
<evidence type="ECO:0000313" key="10">
    <source>
        <dbReference type="EMBL" id="CCC70196.1"/>
    </source>
</evidence>
<comment type="similarity">
    <text evidence="2 7">Belongs to the GINS3/PSF3 family.</text>
</comment>
<dbReference type="EMBL" id="HE576756">
    <property type="protein sequence ID" value="CCC70196.1"/>
    <property type="molecule type" value="Genomic_DNA"/>
</dbReference>
<dbReference type="PANTHER" id="PTHR22768:SF0">
    <property type="entry name" value="DNA REPLICATION COMPLEX GINS PROTEIN PSF3"/>
    <property type="match status" value="1"/>
</dbReference>
<evidence type="ECO:0000313" key="11">
    <source>
        <dbReference type="Proteomes" id="UP000001640"/>
    </source>
</evidence>
<evidence type="ECO:0000256" key="2">
    <source>
        <dbReference type="ARBA" id="ARBA00006343"/>
    </source>
</evidence>
<dbReference type="GO" id="GO:0071162">
    <property type="term" value="C:CMG complex"/>
    <property type="evidence" value="ECO:0007669"/>
    <property type="project" value="EnsemblFungi"/>
</dbReference>
<keyword evidence="6 7" id="KW-0539">Nucleus</keyword>
<proteinExistence type="inferred from homology"/>
<organism evidence="10 11">
    <name type="scientific">Naumovozyma castellii</name>
    <name type="common">Yeast</name>
    <name type="synonym">Saccharomyces castellii</name>
    <dbReference type="NCBI Taxonomy" id="27288"/>
    <lineage>
        <taxon>Eukaryota</taxon>
        <taxon>Fungi</taxon>
        <taxon>Dikarya</taxon>
        <taxon>Ascomycota</taxon>
        <taxon>Saccharomycotina</taxon>
        <taxon>Saccharomycetes</taxon>
        <taxon>Saccharomycetales</taxon>
        <taxon>Saccharomycetaceae</taxon>
        <taxon>Naumovozyma</taxon>
    </lineage>
</organism>
<dbReference type="Pfam" id="PF22466">
    <property type="entry name" value="PSF3_N"/>
    <property type="match status" value="1"/>
</dbReference>
<dbReference type="PANTHER" id="PTHR22768">
    <property type="entry name" value="DNA REPLICATION COMPLEX GINS PROTEIN PSF3"/>
    <property type="match status" value="1"/>
</dbReference>
<accession>G0VFD0</accession>
<dbReference type="eggNOG" id="KOG1106">
    <property type="taxonomic scope" value="Eukaryota"/>
</dbReference>
<reference key="2">
    <citation type="submission" date="2011-08" db="EMBL/GenBank/DDBJ databases">
        <title>Genome sequence of Naumovozyma castellii.</title>
        <authorList>
            <person name="Gordon J.L."/>
            <person name="Armisen D."/>
            <person name="Proux-Wera E."/>
            <person name="OhEigeartaigh S.S."/>
            <person name="Byrne K.P."/>
            <person name="Wolfe K.H."/>
        </authorList>
    </citation>
    <scope>NUCLEOTIDE SEQUENCE</scope>
    <source>
        <strain>Type strain:CBS 4309</strain>
    </source>
</reference>
<sequence>MGYYDIDDILADSVEIPCKFQHDIPGLGYLENNPGKPVKKNAKLELPLWLARILAIIDGDTNEGELNQDEESVPFVELLTPDMFSPKVINAIKADPTSLDLHAINSYFYALALKWISLFSDREFADIVTTLLLERSQAINNHASSVSVEFKSSLDSVRGTQVTAGASNAAASMFLLTLDEFEKKVYKKSHESYKETKKWMFEK</sequence>